<reference evidence="5" key="1">
    <citation type="submission" date="2021-02" db="EMBL/GenBank/DDBJ databases">
        <title>Natronoglycomyces albus gen. nov., sp. nov, a haloalkaliphilic actinobacterium from a soda solonchak soil.</title>
        <authorList>
            <person name="Sorokin D.Y."/>
            <person name="Khijniak T.V."/>
            <person name="Zakharycheva A.P."/>
            <person name="Boueva O.V."/>
            <person name="Ariskina E.V."/>
            <person name="Hahnke R.L."/>
            <person name="Bunk B."/>
            <person name="Sproer C."/>
            <person name="Schumann P."/>
            <person name="Evtushenko L.I."/>
            <person name="Kublanov I.V."/>
        </authorList>
    </citation>
    <scope>NUCLEOTIDE SEQUENCE</scope>
    <source>
        <strain evidence="5">DSM 106290</strain>
    </source>
</reference>
<evidence type="ECO:0000259" key="4">
    <source>
        <dbReference type="PROSITE" id="PS50995"/>
    </source>
</evidence>
<keyword evidence="2" id="KW-0238">DNA-binding</keyword>
<proteinExistence type="predicted"/>
<feature type="domain" description="HTH marR-type" evidence="4">
    <location>
        <begin position="19"/>
        <end position="154"/>
    </location>
</feature>
<evidence type="ECO:0000313" key="5">
    <source>
        <dbReference type="EMBL" id="QSB06796.1"/>
    </source>
</evidence>
<dbReference type="InterPro" id="IPR036388">
    <property type="entry name" value="WH-like_DNA-bd_sf"/>
</dbReference>
<gene>
    <name evidence="5" type="ORF">JQS30_07885</name>
</gene>
<dbReference type="GO" id="GO:0003700">
    <property type="term" value="F:DNA-binding transcription factor activity"/>
    <property type="evidence" value="ECO:0007669"/>
    <property type="project" value="InterPro"/>
</dbReference>
<dbReference type="PANTHER" id="PTHR42756">
    <property type="entry name" value="TRANSCRIPTIONAL REGULATOR, MARR"/>
    <property type="match status" value="1"/>
</dbReference>
<dbReference type="KEGG" id="nav:JQS30_07885"/>
<evidence type="ECO:0000256" key="2">
    <source>
        <dbReference type="ARBA" id="ARBA00023125"/>
    </source>
</evidence>
<dbReference type="AlphaFoldDB" id="A0A895XW89"/>
<name>A0A895XW89_9ACTN</name>
<keyword evidence="3" id="KW-0804">Transcription</keyword>
<accession>A0A895XW89</accession>
<organism evidence="5 6">
    <name type="scientific">Natronoglycomyces albus</name>
    <dbReference type="NCBI Taxonomy" id="2811108"/>
    <lineage>
        <taxon>Bacteria</taxon>
        <taxon>Bacillati</taxon>
        <taxon>Actinomycetota</taxon>
        <taxon>Actinomycetes</taxon>
        <taxon>Glycomycetales</taxon>
        <taxon>Glycomycetaceae</taxon>
        <taxon>Natronoglycomyces</taxon>
    </lineage>
</organism>
<dbReference type="Pfam" id="PF12802">
    <property type="entry name" value="MarR_2"/>
    <property type="match status" value="1"/>
</dbReference>
<evidence type="ECO:0000256" key="1">
    <source>
        <dbReference type="ARBA" id="ARBA00023015"/>
    </source>
</evidence>
<dbReference type="InterPro" id="IPR000835">
    <property type="entry name" value="HTH_MarR-typ"/>
</dbReference>
<dbReference type="PROSITE" id="PS50995">
    <property type="entry name" value="HTH_MARR_2"/>
    <property type="match status" value="1"/>
</dbReference>
<dbReference type="SUPFAM" id="SSF46785">
    <property type="entry name" value="Winged helix' DNA-binding domain"/>
    <property type="match status" value="1"/>
</dbReference>
<dbReference type="InterPro" id="IPR036390">
    <property type="entry name" value="WH_DNA-bd_sf"/>
</dbReference>
<dbReference type="SMART" id="SM00347">
    <property type="entry name" value="HTH_MARR"/>
    <property type="match status" value="1"/>
</dbReference>
<keyword evidence="1" id="KW-0805">Transcription regulation</keyword>
<protein>
    <submittedName>
        <fullName evidence="5">MarR family transcriptional regulator</fullName>
    </submittedName>
</protein>
<dbReference type="PANTHER" id="PTHR42756:SF1">
    <property type="entry name" value="TRANSCRIPTIONAL REPRESSOR OF EMRAB OPERON"/>
    <property type="match status" value="1"/>
</dbReference>
<sequence length="170" mass="18498">MADITAAWQREKPGMPTDSIAILTPITRLAKLLNDDRARLLRRAGIDSATLDLLSVLRRSGPPYVLTTRDISARSLVTAGAISQRLSRAEKDGLIRRAPSPTGRRAVAVTLTDKGHSLVDDVVEDLLTHESHLIGDLTDPEREALKTLLDKLATSLQRHLSEIGEDSPPA</sequence>
<dbReference type="GO" id="GO:0003677">
    <property type="term" value="F:DNA binding"/>
    <property type="evidence" value="ECO:0007669"/>
    <property type="project" value="UniProtKB-KW"/>
</dbReference>
<dbReference type="EMBL" id="CP070496">
    <property type="protein sequence ID" value="QSB06796.1"/>
    <property type="molecule type" value="Genomic_DNA"/>
</dbReference>
<evidence type="ECO:0000313" key="6">
    <source>
        <dbReference type="Proteomes" id="UP000662939"/>
    </source>
</evidence>
<dbReference type="RefSeq" id="WP_213172803.1">
    <property type="nucleotide sequence ID" value="NZ_CP070496.1"/>
</dbReference>
<evidence type="ECO:0000256" key="3">
    <source>
        <dbReference type="ARBA" id="ARBA00023163"/>
    </source>
</evidence>
<dbReference type="Proteomes" id="UP000662939">
    <property type="component" value="Chromosome"/>
</dbReference>
<keyword evidence="6" id="KW-1185">Reference proteome</keyword>
<dbReference type="Gene3D" id="1.10.10.10">
    <property type="entry name" value="Winged helix-like DNA-binding domain superfamily/Winged helix DNA-binding domain"/>
    <property type="match status" value="1"/>
</dbReference>